<sequence length="269" mass="28108">MDAEQRTALDAAHAAMEAAPEDVAARMRFYERLAGAELFLLLDAEPAEGATTLSPMILPTGEGDVALVFDTEERMAGFVDAPTPFAALSGRRLAALLAQRDITLGLNLGVAPSAILLPPEALGWMGEVLGAEISEESLVPERIGRPKVIEARVIALDERLAGLAGIVGGAWLANAVYPGGAEAPVLALTDVPEGARGAVAEALAETHRLSGPDTAVLDIVFLDAQSPVLAAFRRHGIGFELPEPQPEPEMKPIPGAAPGMDPSKPPRLR</sequence>
<dbReference type="Pfam" id="PF07179">
    <property type="entry name" value="SseB"/>
    <property type="match status" value="1"/>
</dbReference>
<evidence type="ECO:0000256" key="1">
    <source>
        <dbReference type="SAM" id="MobiDB-lite"/>
    </source>
</evidence>
<dbReference type="KEGG" id="ppru:FDP22_02670"/>
<gene>
    <name evidence="3" type="ORF">FDP22_02670</name>
</gene>
<dbReference type="InterPro" id="IPR009839">
    <property type="entry name" value="SseB_N"/>
</dbReference>
<evidence type="ECO:0000259" key="2">
    <source>
        <dbReference type="Pfam" id="PF07179"/>
    </source>
</evidence>
<keyword evidence="4" id="KW-1185">Reference proteome</keyword>
<accession>A0A5B8FQA5</accession>
<organism evidence="3 4">
    <name type="scientific">Paroceanicella profunda</name>
    <dbReference type="NCBI Taxonomy" id="2579971"/>
    <lineage>
        <taxon>Bacteria</taxon>
        <taxon>Pseudomonadati</taxon>
        <taxon>Pseudomonadota</taxon>
        <taxon>Alphaproteobacteria</taxon>
        <taxon>Rhodobacterales</taxon>
        <taxon>Paracoccaceae</taxon>
        <taxon>Paroceanicella</taxon>
    </lineage>
</organism>
<name>A0A5B8FQA5_9RHOB</name>
<dbReference type="OrthoDB" id="7831317at2"/>
<dbReference type="Proteomes" id="UP000305888">
    <property type="component" value="Chromosome"/>
</dbReference>
<feature type="region of interest" description="Disordered" evidence="1">
    <location>
        <begin position="240"/>
        <end position="269"/>
    </location>
</feature>
<evidence type="ECO:0000313" key="3">
    <source>
        <dbReference type="EMBL" id="QDL90786.1"/>
    </source>
</evidence>
<dbReference type="AlphaFoldDB" id="A0A5B8FQA5"/>
<evidence type="ECO:0000313" key="4">
    <source>
        <dbReference type="Proteomes" id="UP000305888"/>
    </source>
</evidence>
<dbReference type="EMBL" id="CP040818">
    <property type="protein sequence ID" value="QDL90786.1"/>
    <property type="molecule type" value="Genomic_DNA"/>
</dbReference>
<reference evidence="3 4" key="1">
    <citation type="submission" date="2019-06" db="EMBL/GenBank/DDBJ databases">
        <title>Genome sequence of Rhodobacteraceae bacterium D4M1.</title>
        <authorList>
            <person name="Cao J."/>
        </authorList>
    </citation>
    <scope>NUCLEOTIDE SEQUENCE [LARGE SCALE GENOMIC DNA]</scope>
    <source>
        <strain evidence="3 4">D4M1</strain>
    </source>
</reference>
<protein>
    <submittedName>
        <fullName evidence="3">SseB family protein</fullName>
    </submittedName>
</protein>
<proteinExistence type="predicted"/>
<dbReference type="RefSeq" id="WP_138576443.1">
    <property type="nucleotide sequence ID" value="NZ_CP040818.1"/>
</dbReference>
<feature type="domain" description="SseB protein N-terminal" evidence="2">
    <location>
        <begin position="14"/>
        <end position="122"/>
    </location>
</feature>